<sequence>MAFTIIKSTKPVKDRLERLLNEALNKQWIECTQKSRTKKEDEENYAQIATGERNIFILKYEAKEAIITLTMYKREINNEIKQKTSIPPKTESTTPTSYRNINLPQLSLPTFDGELRQWREFWSAFSAAVHS</sequence>
<name>A0A3P7G8N8_WUCBA</name>
<evidence type="ECO:0000313" key="1">
    <source>
        <dbReference type="EMBL" id="VDM17845.1"/>
    </source>
</evidence>
<gene>
    <name evidence="1" type="ORF">WBA_LOCUS9886</name>
</gene>
<dbReference type="EMBL" id="UYWW01010485">
    <property type="protein sequence ID" value="VDM17845.1"/>
    <property type="molecule type" value="Genomic_DNA"/>
</dbReference>
<dbReference type="Proteomes" id="UP000270924">
    <property type="component" value="Unassembled WGS sequence"/>
</dbReference>
<evidence type="ECO:0000313" key="2">
    <source>
        <dbReference type="Proteomes" id="UP000270924"/>
    </source>
</evidence>
<organism evidence="1 2">
    <name type="scientific">Wuchereria bancrofti</name>
    <dbReference type="NCBI Taxonomy" id="6293"/>
    <lineage>
        <taxon>Eukaryota</taxon>
        <taxon>Metazoa</taxon>
        <taxon>Ecdysozoa</taxon>
        <taxon>Nematoda</taxon>
        <taxon>Chromadorea</taxon>
        <taxon>Rhabditida</taxon>
        <taxon>Spirurina</taxon>
        <taxon>Spiruromorpha</taxon>
        <taxon>Filarioidea</taxon>
        <taxon>Onchocercidae</taxon>
        <taxon>Wuchereria</taxon>
    </lineage>
</organism>
<dbReference type="OrthoDB" id="5865523at2759"/>
<keyword evidence="2" id="KW-1185">Reference proteome</keyword>
<protein>
    <submittedName>
        <fullName evidence="1">Uncharacterized protein</fullName>
    </submittedName>
</protein>
<accession>A0A3P7G8N8</accession>
<dbReference type="AlphaFoldDB" id="A0A3P7G8N8"/>
<dbReference type="InParanoid" id="A0A3P7G8N8"/>
<proteinExistence type="predicted"/>
<reference evidence="1 2" key="1">
    <citation type="submission" date="2018-11" db="EMBL/GenBank/DDBJ databases">
        <authorList>
            <consortium name="Pathogen Informatics"/>
        </authorList>
    </citation>
    <scope>NUCLEOTIDE SEQUENCE [LARGE SCALE GENOMIC DNA]</scope>
</reference>